<sequence length="197" mass="22837">MSKNLYPAKISTSLSDFDLDNLILECYAVRRPLYVPSMLEKYGEVLSHSAVVCITARGAFIVEFMSDNIVYIKKVGFYVSSEDFDFEDFHFVHDSHETQVPVRPVTIKRFAVSMANFMAGKKFDTFTHNCHYARYYTMKKYGMQSMNPKKVKRNILFQGIVDYFTRSKKDRKKTDNSETIEEKSSDGINCELTQMSD</sequence>
<proteinExistence type="predicted"/>
<feature type="compositionally biased region" description="Basic and acidic residues" evidence="1">
    <location>
        <begin position="172"/>
        <end position="185"/>
    </location>
</feature>
<dbReference type="Proteomes" id="UP001470230">
    <property type="component" value="Unassembled WGS sequence"/>
</dbReference>
<gene>
    <name evidence="2" type="ORF">M9Y10_038623</name>
</gene>
<accession>A0ABR2K8W8</accession>
<keyword evidence="3" id="KW-1185">Reference proteome</keyword>
<organism evidence="2 3">
    <name type="scientific">Tritrichomonas musculus</name>
    <dbReference type="NCBI Taxonomy" id="1915356"/>
    <lineage>
        <taxon>Eukaryota</taxon>
        <taxon>Metamonada</taxon>
        <taxon>Parabasalia</taxon>
        <taxon>Tritrichomonadida</taxon>
        <taxon>Tritrichomonadidae</taxon>
        <taxon>Tritrichomonas</taxon>
    </lineage>
</organism>
<comment type="caution">
    <text evidence="2">The sequence shown here is derived from an EMBL/GenBank/DDBJ whole genome shotgun (WGS) entry which is preliminary data.</text>
</comment>
<feature type="region of interest" description="Disordered" evidence="1">
    <location>
        <begin position="171"/>
        <end position="197"/>
    </location>
</feature>
<evidence type="ECO:0000313" key="2">
    <source>
        <dbReference type="EMBL" id="KAK8887573.1"/>
    </source>
</evidence>
<reference evidence="2 3" key="1">
    <citation type="submission" date="2024-04" db="EMBL/GenBank/DDBJ databases">
        <title>Tritrichomonas musculus Genome.</title>
        <authorList>
            <person name="Alves-Ferreira E."/>
            <person name="Grigg M."/>
            <person name="Lorenzi H."/>
            <person name="Galac M."/>
        </authorList>
    </citation>
    <scope>NUCLEOTIDE SEQUENCE [LARGE SCALE GENOMIC DNA]</scope>
    <source>
        <strain evidence="2 3">EAF2021</strain>
    </source>
</reference>
<name>A0ABR2K8W8_9EUKA</name>
<dbReference type="EMBL" id="JAPFFF010000006">
    <property type="protein sequence ID" value="KAK8887573.1"/>
    <property type="molecule type" value="Genomic_DNA"/>
</dbReference>
<protein>
    <submittedName>
        <fullName evidence="2">Uncharacterized protein</fullName>
    </submittedName>
</protein>
<evidence type="ECO:0000256" key="1">
    <source>
        <dbReference type="SAM" id="MobiDB-lite"/>
    </source>
</evidence>
<evidence type="ECO:0000313" key="3">
    <source>
        <dbReference type="Proteomes" id="UP001470230"/>
    </source>
</evidence>